<evidence type="ECO:0000259" key="9">
    <source>
        <dbReference type="Pfam" id="PF07227"/>
    </source>
</evidence>
<dbReference type="GO" id="GO:0010078">
    <property type="term" value="P:maintenance of root meristem identity"/>
    <property type="evidence" value="ECO:0007669"/>
    <property type="project" value="TreeGrafter"/>
</dbReference>
<dbReference type="PANTHER" id="PTHR21736:SF20">
    <property type="entry name" value="PROTEIN OBERON 4"/>
    <property type="match status" value="1"/>
</dbReference>
<comment type="caution">
    <text evidence="11">The sequence shown here is derived from an EMBL/GenBank/DDBJ whole genome shotgun (WGS) entry which is preliminary data.</text>
</comment>
<feature type="region of interest" description="Disordered" evidence="8">
    <location>
        <begin position="45"/>
        <end position="66"/>
    </location>
</feature>
<feature type="region of interest" description="Disordered" evidence="8">
    <location>
        <begin position="1"/>
        <end position="26"/>
    </location>
</feature>
<proteinExistence type="predicted"/>
<dbReference type="Pfam" id="PF16312">
    <property type="entry name" value="Oberon_cc"/>
    <property type="match status" value="1"/>
</dbReference>
<evidence type="ECO:0000259" key="10">
    <source>
        <dbReference type="Pfam" id="PF16312"/>
    </source>
</evidence>
<evidence type="ECO:0000256" key="7">
    <source>
        <dbReference type="SAM" id="Coils"/>
    </source>
</evidence>
<feature type="coiled-coil region" evidence="7">
    <location>
        <begin position="1160"/>
        <end position="1208"/>
    </location>
</feature>
<evidence type="ECO:0000256" key="2">
    <source>
        <dbReference type="ARBA" id="ARBA00022723"/>
    </source>
</evidence>
<feature type="compositionally biased region" description="Basic and acidic residues" evidence="8">
    <location>
        <begin position="228"/>
        <end position="238"/>
    </location>
</feature>
<keyword evidence="2" id="KW-0479">Metal-binding</keyword>
<evidence type="ECO:0000256" key="1">
    <source>
        <dbReference type="ARBA" id="ARBA00004123"/>
    </source>
</evidence>
<protein>
    <recommendedName>
        <fullName evidence="13">Protein OBERON 4</fullName>
    </recommendedName>
</protein>
<feature type="compositionally biased region" description="Basic and acidic residues" evidence="8">
    <location>
        <begin position="185"/>
        <end position="204"/>
    </location>
</feature>
<dbReference type="InterPro" id="IPR004082">
    <property type="entry name" value="OBERON"/>
</dbReference>
<feature type="compositionally biased region" description="Basic and acidic residues" evidence="8">
    <location>
        <begin position="153"/>
        <end position="177"/>
    </location>
</feature>
<dbReference type="EMBL" id="JAXIOK010000022">
    <property type="protein sequence ID" value="KAK4744218.1"/>
    <property type="molecule type" value="Genomic_DNA"/>
</dbReference>
<evidence type="ECO:0000256" key="5">
    <source>
        <dbReference type="ARBA" id="ARBA00023054"/>
    </source>
</evidence>
<evidence type="ECO:0008006" key="13">
    <source>
        <dbReference type="Google" id="ProtNLM"/>
    </source>
</evidence>
<evidence type="ECO:0000313" key="12">
    <source>
        <dbReference type="Proteomes" id="UP001345219"/>
    </source>
</evidence>
<keyword evidence="4" id="KW-0862">Zinc</keyword>
<dbReference type="Proteomes" id="UP001345219">
    <property type="component" value="Chromosome 9"/>
</dbReference>
<feature type="region of interest" description="Disordered" evidence="8">
    <location>
        <begin position="308"/>
        <end position="369"/>
    </location>
</feature>
<dbReference type="AlphaFoldDB" id="A0AAN7JIG2"/>
<evidence type="ECO:0000256" key="3">
    <source>
        <dbReference type="ARBA" id="ARBA00022771"/>
    </source>
</evidence>
<keyword evidence="5 7" id="KW-0175">Coiled coil</keyword>
<name>A0AAN7JIG2_9MYRT</name>
<dbReference type="GO" id="GO:0005634">
    <property type="term" value="C:nucleus"/>
    <property type="evidence" value="ECO:0007669"/>
    <property type="project" value="UniProtKB-SubCell"/>
</dbReference>
<feature type="compositionally biased region" description="Low complexity" evidence="8">
    <location>
        <begin position="11"/>
        <end position="26"/>
    </location>
</feature>
<gene>
    <name evidence="11" type="ORF">SAY87_010530</name>
</gene>
<dbReference type="InterPro" id="IPR032881">
    <property type="entry name" value="Oberon-like_PHD"/>
</dbReference>
<dbReference type="GO" id="GO:0010492">
    <property type="term" value="P:maintenance of shoot apical meristem identity"/>
    <property type="evidence" value="ECO:0007669"/>
    <property type="project" value="TreeGrafter"/>
</dbReference>
<evidence type="ECO:0000256" key="4">
    <source>
        <dbReference type="ARBA" id="ARBA00022833"/>
    </source>
</evidence>
<feature type="compositionally biased region" description="Low complexity" evidence="8">
    <location>
        <begin position="350"/>
        <end position="365"/>
    </location>
</feature>
<keyword evidence="3" id="KW-0863">Zinc-finger</keyword>
<feature type="domain" description="Oberon-like PHD finger" evidence="9">
    <location>
        <begin position="863"/>
        <end position="986"/>
    </location>
</feature>
<evidence type="ECO:0000313" key="11">
    <source>
        <dbReference type="EMBL" id="KAK4744218.1"/>
    </source>
</evidence>
<feature type="region of interest" description="Disordered" evidence="8">
    <location>
        <begin position="113"/>
        <end position="292"/>
    </location>
</feature>
<organism evidence="11 12">
    <name type="scientific">Trapa incisa</name>
    <dbReference type="NCBI Taxonomy" id="236973"/>
    <lineage>
        <taxon>Eukaryota</taxon>
        <taxon>Viridiplantae</taxon>
        <taxon>Streptophyta</taxon>
        <taxon>Embryophyta</taxon>
        <taxon>Tracheophyta</taxon>
        <taxon>Spermatophyta</taxon>
        <taxon>Magnoliopsida</taxon>
        <taxon>eudicotyledons</taxon>
        <taxon>Gunneridae</taxon>
        <taxon>Pentapetalae</taxon>
        <taxon>rosids</taxon>
        <taxon>malvids</taxon>
        <taxon>Myrtales</taxon>
        <taxon>Lythraceae</taxon>
        <taxon>Trapa</taxon>
    </lineage>
</organism>
<evidence type="ECO:0000256" key="8">
    <source>
        <dbReference type="SAM" id="MobiDB-lite"/>
    </source>
</evidence>
<dbReference type="InterPro" id="IPR047578">
    <property type="entry name" value="OBE1-like_PHD"/>
</dbReference>
<dbReference type="PANTHER" id="PTHR21736">
    <property type="entry name" value="VERNALIZATION-INSENSITIVE PROTEIN 3"/>
    <property type="match status" value="1"/>
</dbReference>
<dbReference type="GO" id="GO:0010071">
    <property type="term" value="P:root meristem specification"/>
    <property type="evidence" value="ECO:0007669"/>
    <property type="project" value="TreeGrafter"/>
</dbReference>
<keyword evidence="6" id="KW-0539">Nucleus</keyword>
<evidence type="ECO:0000256" key="6">
    <source>
        <dbReference type="ARBA" id="ARBA00023242"/>
    </source>
</evidence>
<feature type="compositionally biased region" description="Low complexity" evidence="8">
    <location>
        <begin position="239"/>
        <end position="249"/>
    </location>
</feature>
<dbReference type="GO" id="GO:0008270">
    <property type="term" value="F:zinc ion binding"/>
    <property type="evidence" value="ECO:0007669"/>
    <property type="project" value="UniProtKB-KW"/>
</dbReference>
<dbReference type="CDD" id="cd15612">
    <property type="entry name" value="PHD_OBE1_like"/>
    <property type="match status" value="1"/>
</dbReference>
<dbReference type="InterPro" id="IPR032535">
    <property type="entry name" value="Oberon_CC"/>
</dbReference>
<dbReference type="Pfam" id="PF07227">
    <property type="entry name" value="PHD_Oberon"/>
    <property type="match status" value="1"/>
</dbReference>
<dbReference type="GO" id="GO:0010468">
    <property type="term" value="P:regulation of gene expression"/>
    <property type="evidence" value="ECO:0007669"/>
    <property type="project" value="TreeGrafter"/>
</dbReference>
<feature type="domain" description="Oberon coiled-coil region" evidence="10">
    <location>
        <begin position="1089"/>
        <end position="1199"/>
    </location>
</feature>
<sequence>MKRLKSTDDLYSYGDKSSNHSSSSRRSFYYNRSSEALHKVLPTSSSRFDRDRLVDDDSCNSPRLSWKHPDHDLDNFDRRKGLWFDRHSERKSHGCDISERDCYSGYRGSIHQSESFSESKKEFPKGYRSQWDRSRHESNVSTSSWQRIGNLGRDSDESRVRGECMEGREKKGLRDVKSPSMSKDSGSEQLRKYFRDGKVRESEKSPNMSRGDSGNELLSKPRSQSDILTDRRNKDKDTSPSCSSMRSMSVDAKKNEDVQAHCGNSSEMEEGELDPETKLGPDTIAEAGVGDGAGQSIVVEFDTRIPEVSGMMGPSKAVVEPSAKSHAEEESNIASFQRNERKEEGLADQSKSIGSSSTPSGSSCGSGEGAYFEAGKNELRFKSKDVESYIRPKKYEQEKNGHIAGEVQGQMDVEYNQETHIDPKGKAADKANLDTSKEVQVEMMMPEAISNLAREGSALNILDKGKGIASASTDSIQLNEVGASIKVEFKDAVTNKQNLLEQPIIRGFELFSGSPVRELEKSNCSNKSTDRKRVLEPLDLSLSLPNILLPIGAPESGAPASPSQGRSLQSWSFHSNSDAFTVSTSFSGSQSFFHNPSCSLTQNEMDFEKSVGSRPIFGGVDWEALALNESKHKEAPLYSRTDKLSNGSSHPSQVDYRNFSGQLMRDQNQNLRVSGESSKTSKGLERQLIFQKQVPGLSKIHDEPKSPALSIGSHEIGSSCSFERKRAMIQEKNARGLYLNACLKDGEHTRFGGIAFLEAILEKMVSESISEMAKKFQEMGRDVVRVKEYVLDFMLNPEKHGQLKVFQKTLQDRSDVTFEVLLNAHRTQLEILVAVKTGLPDFLQPPSGTSSSDLVEIFLNLKCKNLACGSALPVNECDCNVCGLRRGFCSECMCLVCSKYDMETNTCKWVGCDVCLHWCHVDCALRESFIRNGQSATGAQGAIEMQFHCVACSHPSEMFGFVKEVFQNFAREWTGDNLYRELEYVRRIFCGSKDVRGRRLFEIADQILPRLGSKANLPEIYSCIMRFFTDSDSWKLGNTALSCPDPGRVGNVDVGAKPEMSLIKSVYSEKTTLIKHANSELPNPNNCDKVATTTDLQRISEKPVFDELDSIIRIKQAEVHMFQSRADDARREAEGLKRIAIAKSEKIEDEYTTHVAKLRLAESEERRKLKFEELQALEKAHLEYFNMKVRMEADIKDLLLKIESTKRNYSC</sequence>
<keyword evidence="12" id="KW-1185">Reference proteome</keyword>
<dbReference type="PRINTS" id="PR01544">
    <property type="entry name" value="ARATH130DUF"/>
</dbReference>
<comment type="subcellular location">
    <subcellularLocation>
        <location evidence="1">Nucleus</location>
    </subcellularLocation>
</comment>
<feature type="compositionally biased region" description="Basic and acidic residues" evidence="8">
    <location>
        <begin position="117"/>
        <end position="138"/>
    </location>
</feature>
<accession>A0AAN7JIG2</accession>
<reference evidence="11 12" key="1">
    <citation type="journal article" date="2023" name="Hortic Res">
        <title>Pangenome of water caltrop reveals structural variations and asymmetric subgenome divergence after allopolyploidization.</title>
        <authorList>
            <person name="Zhang X."/>
            <person name="Chen Y."/>
            <person name="Wang L."/>
            <person name="Yuan Y."/>
            <person name="Fang M."/>
            <person name="Shi L."/>
            <person name="Lu R."/>
            <person name="Comes H.P."/>
            <person name="Ma Y."/>
            <person name="Chen Y."/>
            <person name="Huang G."/>
            <person name="Zhou Y."/>
            <person name="Zheng Z."/>
            <person name="Qiu Y."/>
        </authorList>
    </citation>
    <scope>NUCLEOTIDE SEQUENCE [LARGE SCALE GENOMIC DNA]</scope>
    <source>
        <tissue evidence="11">Roots</tissue>
    </source>
</reference>